<proteinExistence type="predicted"/>
<reference evidence="1" key="1">
    <citation type="submission" date="2021-05" db="EMBL/GenBank/DDBJ databases">
        <authorList>
            <person name="Alioto T."/>
            <person name="Alioto T."/>
            <person name="Gomez Garrido J."/>
        </authorList>
    </citation>
    <scope>NUCLEOTIDE SEQUENCE</scope>
</reference>
<dbReference type="EMBL" id="HBUE01132291">
    <property type="protein sequence ID" value="CAG6497011.1"/>
    <property type="molecule type" value="Transcribed_RNA"/>
</dbReference>
<evidence type="ECO:0000313" key="1">
    <source>
        <dbReference type="EMBL" id="CAG6497011.1"/>
    </source>
</evidence>
<protein>
    <submittedName>
        <fullName evidence="1">(northern house mosquito) hypothetical protein</fullName>
    </submittedName>
</protein>
<accession>A0A8D8CP42</accession>
<name>A0A8D8CP42_CULPI</name>
<dbReference type="AlphaFoldDB" id="A0A8D8CP42"/>
<sequence length="189" mass="21328">MTVLVVKLVEQFILLNFSPSPENRFKRMQLPDGTLMETSVFRGRCWVRRACQRSCTTMNLRRAKPVETDQPSEPFPALANGSRRIGLSSISWWGQPFQCGSLQKGLARNGREVYAGNRKAALLVASSLKEQRSTVVATWKWPLLSLSWLVKIRAKRSIICCSVNRSRPESLRAKAADQTEQRDLLHGVG</sequence>
<organism evidence="1">
    <name type="scientific">Culex pipiens</name>
    <name type="common">House mosquito</name>
    <dbReference type="NCBI Taxonomy" id="7175"/>
    <lineage>
        <taxon>Eukaryota</taxon>
        <taxon>Metazoa</taxon>
        <taxon>Ecdysozoa</taxon>
        <taxon>Arthropoda</taxon>
        <taxon>Hexapoda</taxon>
        <taxon>Insecta</taxon>
        <taxon>Pterygota</taxon>
        <taxon>Neoptera</taxon>
        <taxon>Endopterygota</taxon>
        <taxon>Diptera</taxon>
        <taxon>Nematocera</taxon>
        <taxon>Culicoidea</taxon>
        <taxon>Culicidae</taxon>
        <taxon>Culicinae</taxon>
        <taxon>Culicini</taxon>
        <taxon>Culex</taxon>
        <taxon>Culex</taxon>
    </lineage>
</organism>